<dbReference type="AlphaFoldDB" id="A0A367V7A6"/>
<organism evidence="2 3">
    <name type="scientific">Thalassospira profundimaris</name>
    <dbReference type="NCBI Taxonomy" id="502049"/>
    <lineage>
        <taxon>Bacteria</taxon>
        <taxon>Pseudomonadati</taxon>
        <taxon>Pseudomonadota</taxon>
        <taxon>Alphaproteobacteria</taxon>
        <taxon>Rhodospirillales</taxon>
        <taxon>Thalassospiraceae</taxon>
        <taxon>Thalassospira</taxon>
    </lineage>
</organism>
<evidence type="ECO:0000256" key="1">
    <source>
        <dbReference type="SAM" id="Phobius"/>
    </source>
</evidence>
<name>A0A367V7A6_9PROT</name>
<keyword evidence="1" id="KW-0812">Transmembrane</keyword>
<keyword evidence="1" id="KW-1133">Transmembrane helix</keyword>
<feature type="transmembrane region" description="Helical" evidence="1">
    <location>
        <begin position="33"/>
        <end position="52"/>
    </location>
</feature>
<dbReference type="Proteomes" id="UP000253061">
    <property type="component" value="Unassembled WGS sequence"/>
</dbReference>
<comment type="caution">
    <text evidence="2">The sequence shown here is derived from an EMBL/GenBank/DDBJ whole genome shotgun (WGS) entry which is preliminary data.</text>
</comment>
<reference evidence="2 3" key="1">
    <citation type="submission" date="2014-07" db="EMBL/GenBank/DDBJ databases">
        <title>Draft genome sequence of Thalassospira profundimaris R8-17.</title>
        <authorList>
            <person name="Lai Q."/>
            <person name="Shao Z."/>
        </authorList>
    </citation>
    <scope>NUCLEOTIDE SEQUENCE [LARGE SCALE GENOMIC DNA]</scope>
    <source>
        <strain evidence="2 3">R8-17</strain>
    </source>
</reference>
<feature type="transmembrane region" description="Helical" evidence="1">
    <location>
        <begin position="7"/>
        <end position="27"/>
    </location>
</feature>
<protein>
    <submittedName>
        <fullName evidence="2">Uncharacterized protein</fullName>
    </submittedName>
</protein>
<gene>
    <name evidence="2" type="ORF">TH6_15095</name>
</gene>
<evidence type="ECO:0000313" key="3">
    <source>
        <dbReference type="Proteomes" id="UP000253061"/>
    </source>
</evidence>
<dbReference type="EMBL" id="JPWB01000006">
    <property type="protein sequence ID" value="RCK21088.1"/>
    <property type="molecule type" value="Genomic_DNA"/>
</dbReference>
<accession>A0A367V7A6</accession>
<sequence>MRKFEDWFNSIPLTGTVATAFLTGTLYGREFDISWETLAAGFLGLTGGWLAYKAATDHRRATENRNEYIFRARHLPDLHRARELLERHRPLGQNFPMLVIGDYNPNGIIELLDGAACFDKPLPARLANEIESLCLALPAFKTSLDGTSTKPHNSGATSVEIKDTASMVRSFWRLKGATDELIQNITFDALR</sequence>
<proteinExistence type="predicted"/>
<evidence type="ECO:0000313" key="2">
    <source>
        <dbReference type="EMBL" id="RCK21088.1"/>
    </source>
</evidence>
<dbReference type="RefSeq" id="WP_062954034.1">
    <property type="nucleotide sequence ID" value="NZ_JPWB01000006.1"/>
</dbReference>
<keyword evidence="1" id="KW-0472">Membrane</keyword>